<name>A0A1Y5HTP0_OLEAN</name>
<evidence type="ECO:0000313" key="1">
    <source>
        <dbReference type="EMBL" id="OUS40688.1"/>
    </source>
</evidence>
<sequence length="223" mass="25580">EKSDIEGFNELVGEVILSFKDAVTCQPLSNASVIIDGQTYYSDSFGDVELEGKDFSAMDAKLKMKVSHPLYANYQTRLRFEAGTLIQRRFLLSKKMDAGKWRFVLTWPKRPRDLDLHLQGPDFHISYRNKKSSNSAKLDRDSRYGYGPETITLNKTRVDANYRVYVHNYSGAFPMNGKATLDVYQGNALRHSLKLPSTRESYVMLGEIIEHQFVPKVVEMKRP</sequence>
<accession>A0A1Y5HTP0</accession>
<comment type="caution">
    <text evidence="1">The sequence shown here is derived from an EMBL/GenBank/DDBJ whole genome shotgun (WGS) entry which is preliminary data.</text>
</comment>
<proteinExistence type="predicted"/>
<evidence type="ECO:0000313" key="2">
    <source>
        <dbReference type="Proteomes" id="UP000227088"/>
    </source>
</evidence>
<dbReference type="Proteomes" id="UP000227088">
    <property type="component" value="Unassembled WGS sequence"/>
</dbReference>
<reference evidence="2" key="1">
    <citation type="journal article" date="2017" name="Proc. Natl. Acad. Sci. U.S.A.">
        <title>Simulation of Deepwater Horizon oil plume reveals substrate specialization within a complex community of hydrocarbon degraders.</title>
        <authorList>
            <person name="Hu P."/>
            <person name="Dubinsky E.A."/>
            <person name="Probst A.J."/>
            <person name="Wang J."/>
            <person name="Sieber C.M.K."/>
            <person name="Tom L.M."/>
            <person name="Gardinali P."/>
            <person name="Banfield J.F."/>
            <person name="Atlas R.M."/>
            <person name="Andersen G.L."/>
        </authorList>
    </citation>
    <scope>NUCLEOTIDE SEQUENCE [LARGE SCALE GENOMIC DNA]</scope>
</reference>
<dbReference type="AlphaFoldDB" id="A0A1Y5HTP0"/>
<gene>
    <name evidence="1" type="ORF">A9R00_04755</name>
</gene>
<feature type="non-terminal residue" evidence="1">
    <location>
        <position position="1"/>
    </location>
</feature>
<dbReference type="EMBL" id="MABE01000274">
    <property type="protein sequence ID" value="OUS40688.1"/>
    <property type="molecule type" value="Genomic_DNA"/>
</dbReference>
<organism evidence="1 2">
    <name type="scientific">Oleispira antarctica</name>
    <dbReference type="NCBI Taxonomy" id="188908"/>
    <lineage>
        <taxon>Bacteria</taxon>
        <taxon>Pseudomonadati</taxon>
        <taxon>Pseudomonadota</taxon>
        <taxon>Gammaproteobacteria</taxon>
        <taxon>Oceanospirillales</taxon>
        <taxon>Oceanospirillaceae</taxon>
        <taxon>Oleispira</taxon>
    </lineage>
</organism>
<protein>
    <submittedName>
        <fullName evidence="1">Uncharacterized protein</fullName>
    </submittedName>
</protein>